<dbReference type="EMBL" id="KQ086072">
    <property type="protein sequence ID" value="KLO08921.1"/>
    <property type="molecule type" value="Genomic_DNA"/>
</dbReference>
<protein>
    <submittedName>
        <fullName evidence="1">Uncharacterized protein</fullName>
    </submittedName>
</protein>
<organism evidence="1 2">
    <name type="scientific">Schizopora paradoxa</name>
    <dbReference type="NCBI Taxonomy" id="27342"/>
    <lineage>
        <taxon>Eukaryota</taxon>
        <taxon>Fungi</taxon>
        <taxon>Dikarya</taxon>
        <taxon>Basidiomycota</taxon>
        <taxon>Agaricomycotina</taxon>
        <taxon>Agaricomycetes</taxon>
        <taxon>Hymenochaetales</taxon>
        <taxon>Schizoporaceae</taxon>
        <taxon>Schizopora</taxon>
    </lineage>
</organism>
<dbReference type="AlphaFoldDB" id="A0A0H2RVV9"/>
<name>A0A0H2RVV9_9AGAM</name>
<reference evidence="1 2" key="1">
    <citation type="submission" date="2015-04" db="EMBL/GenBank/DDBJ databases">
        <title>Complete genome sequence of Schizopora paradoxa KUC8140, a cosmopolitan wood degrader in East Asia.</title>
        <authorList>
            <consortium name="DOE Joint Genome Institute"/>
            <person name="Min B."/>
            <person name="Park H."/>
            <person name="Jang Y."/>
            <person name="Kim J.-J."/>
            <person name="Kim K.H."/>
            <person name="Pangilinan J."/>
            <person name="Lipzen A."/>
            <person name="Riley R."/>
            <person name="Grigoriev I.V."/>
            <person name="Spatafora J.W."/>
            <person name="Choi I.-G."/>
        </authorList>
    </citation>
    <scope>NUCLEOTIDE SEQUENCE [LARGE SCALE GENOMIC DNA]</scope>
    <source>
        <strain evidence="1 2">KUC8140</strain>
    </source>
</reference>
<dbReference type="InParanoid" id="A0A0H2RVV9"/>
<keyword evidence="2" id="KW-1185">Reference proteome</keyword>
<proteinExistence type="predicted"/>
<gene>
    <name evidence="1" type="ORF">SCHPADRAFT_588961</name>
</gene>
<sequence length="202" mass="21442">MARTVLGGAMVGLGGALLGMHYLPSFQSDSSISSSASDNGISSSTSNGSFRQDILDSDRQGAANGTSTPSIGQAACPNCCEEPTPSQCRFFSGCVSTGIRCCQGKCQPCNAFCPGEEIPMRYDPGSLPNYTMILEDSQNASNLYAGNKGELALASFSERTQRSTVESEDLSKFKIEDAKAFAEDKIGEIAFQRQDSLREVSL</sequence>
<dbReference type="Proteomes" id="UP000053477">
    <property type="component" value="Unassembled WGS sequence"/>
</dbReference>
<evidence type="ECO:0000313" key="1">
    <source>
        <dbReference type="EMBL" id="KLO08921.1"/>
    </source>
</evidence>
<accession>A0A0H2RVV9</accession>
<evidence type="ECO:0000313" key="2">
    <source>
        <dbReference type="Proteomes" id="UP000053477"/>
    </source>
</evidence>